<proteinExistence type="predicted"/>
<evidence type="ECO:0000256" key="1">
    <source>
        <dbReference type="SAM" id="MobiDB-lite"/>
    </source>
</evidence>
<feature type="compositionally biased region" description="Basic and acidic residues" evidence="1">
    <location>
        <begin position="47"/>
        <end position="57"/>
    </location>
</feature>
<reference evidence="3" key="1">
    <citation type="submission" date="2025-08" db="UniProtKB">
        <authorList>
            <consortium name="RefSeq"/>
        </authorList>
    </citation>
    <scope>IDENTIFICATION</scope>
    <source>
        <tissue evidence="3">Muscle</tissue>
    </source>
</reference>
<dbReference type="Proteomes" id="UP000248484">
    <property type="component" value="Chromosome 4"/>
</dbReference>
<keyword evidence="2" id="KW-1185">Reference proteome</keyword>
<dbReference type="KEGG" id="pcad:129392087"/>
<feature type="region of interest" description="Disordered" evidence="1">
    <location>
        <begin position="1"/>
        <end position="87"/>
    </location>
</feature>
<evidence type="ECO:0000313" key="3">
    <source>
        <dbReference type="RefSeq" id="XP_054940524.1"/>
    </source>
</evidence>
<dbReference type="OrthoDB" id="9809775at2759"/>
<dbReference type="RefSeq" id="XP_054940524.1">
    <property type="nucleotide sequence ID" value="XM_055084549.1"/>
</dbReference>
<sequence length="315" mass="34237">MQLATSGWAAAGRWGGGTGRAGTPHSRTDLEGSGGRSLRGGGGGGGGREKRGRPESPRRRRRRWSGVRVSPARRGHRALPRGRDAGPWATRRPAATFLKKDHTCVYSSLWKRDVGIEALRMVDSAEKRSVIVFPEQPKALEVEYAGPSPLWPLLLRSLRTGSAAMAHGPSRSAACGILPDRVPCISRRTLNHCTTSFCSQVAGVSYPWTVDRLLDWCPVDRGPAPGLVSTEVSQVLSLVFCSSMLLVYSWCISWMVMFLHLFRTWWYASADSGPPSISSALQISLNLQPHSLFSVLISTSAVGLLCPPYGRTTIS</sequence>
<gene>
    <name evidence="3" type="primary">LOC129392087</name>
</gene>
<dbReference type="GeneID" id="129392087"/>
<feature type="compositionally biased region" description="Basic residues" evidence="1">
    <location>
        <begin position="58"/>
        <end position="80"/>
    </location>
</feature>
<organism evidence="2 3">
    <name type="scientific">Physeter macrocephalus</name>
    <name type="common">Sperm whale</name>
    <name type="synonym">Physeter catodon</name>
    <dbReference type="NCBI Taxonomy" id="9755"/>
    <lineage>
        <taxon>Eukaryota</taxon>
        <taxon>Metazoa</taxon>
        <taxon>Chordata</taxon>
        <taxon>Craniata</taxon>
        <taxon>Vertebrata</taxon>
        <taxon>Euteleostomi</taxon>
        <taxon>Mammalia</taxon>
        <taxon>Eutheria</taxon>
        <taxon>Laurasiatheria</taxon>
        <taxon>Artiodactyla</taxon>
        <taxon>Whippomorpha</taxon>
        <taxon>Cetacea</taxon>
        <taxon>Odontoceti</taxon>
        <taxon>Physeteridae</taxon>
        <taxon>Physeter</taxon>
    </lineage>
</organism>
<dbReference type="AlphaFoldDB" id="A0A9W2WMM8"/>
<protein>
    <submittedName>
        <fullName evidence="3">Uncharacterized protein isoform X1</fullName>
    </submittedName>
</protein>
<name>A0A9W2WMM8_PHYMC</name>
<evidence type="ECO:0000313" key="2">
    <source>
        <dbReference type="Proteomes" id="UP000248484"/>
    </source>
</evidence>
<feature type="compositionally biased region" description="Gly residues" evidence="1">
    <location>
        <begin position="32"/>
        <end position="46"/>
    </location>
</feature>
<accession>A0A9W2WMM8</accession>